<dbReference type="PRINTS" id="PR00125">
    <property type="entry name" value="ATPASEDELTA"/>
</dbReference>
<dbReference type="eggNOG" id="COG0712">
    <property type="taxonomic scope" value="Bacteria"/>
</dbReference>
<evidence type="ECO:0000256" key="4">
    <source>
        <dbReference type="ARBA" id="ARBA00023065"/>
    </source>
</evidence>
<keyword evidence="3 8" id="KW-0375">Hydrogen ion transport</keyword>
<keyword evidence="2 8" id="KW-0813">Transport</keyword>
<dbReference type="RefSeq" id="WP_083371970.1">
    <property type="nucleotide sequence ID" value="NZ_LT629776.1"/>
</dbReference>
<comment type="subcellular location">
    <subcellularLocation>
        <location evidence="8">Cell membrane</location>
        <topology evidence="8">Peripheral membrane protein</topology>
    </subcellularLocation>
    <subcellularLocation>
        <location evidence="1">Membrane</location>
    </subcellularLocation>
</comment>
<comment type="similarity">
    <text evidence="8">Belongs to the ATPase delta chain family.</text>
</comment>
<proteinExistence type="inferred from homology"/>
<dbReference type="Pfam" id="PF00213">
    <property type="entry name" value="OSCP"/>
    <property type="match status" value="1"/>
</dbReference>
<gene>
    <name evidence="8" type="primary">atpH</name>
    <name evidence="9" type="ORF">SAMN04489860_1258</name>
</gene>
<dbReference type="Proteomes" id="UP000185663">
    <property type="component" value="Chromosome I"/>
</dbReference>
<dbReference type="AlphaFoldDB" id="A0A1H1R4F8"/>
<reference evidence="9 10" key="1">
    <citation type="submission" date="2016-10" db="EMBL/GenBank/DDBJ databases">
        <authorList>
            <person name="de Groot N.N."/>
        </authorList>
    </citation>
    <scope>NUCLEOTIDE SEQUENCE [LARGE SCALE GENOMIC DNA]</scope>
    <source>
        <strain evidence="9 10">DSM 22126</strain>
    </source>
</reference>
<evidence type="ECO:0000256" key="5">
    <source>
        <dbReference type="ARBA" id="ARBA00023136"/>
    </source>
</evidence>
<accession>A0A1H1R4F8</accession>
<evidence type="ECO:0000256" key="6">
    <source>
        <dbReference type="ARBA" id="ARBA00023196"/>
    </source>
</evidence>
<keyword evidence="4 8" id="KW-0406">Ion transport</keyword>
<keyword evidence="8" id="KW-1003">Cell membrane</keyword>
<evidence type="ECO:0000256" key="7">
    <source>
        <dbReference type="ARBA" id="ARBA00023310"/>
    </source>
</evidence>
<dbReference type="InterPro" id="IPR000711">
    <property type="entry name" value="ATPase_OSCP/dsu"/>
</dbReference>
<organism evidence="9 10">
    <name type="scientific">Paraoerskovia marina</name>
    <dbReference type="NCBI Taxonomy" id="545619"/>
    <lineage>
        <taxon>Bacteria</taxon>
        <taxon>Bacillati</taxon>
        <taxon>Actinomycetota</taxon>
        <taxon>Actinomycetes</taxon>
        <taxon>Micrococcales</taxon>
        <taxon>Cellulomonadaceae</taxon>
        <taxon>Paraoerskovia</taxon>
    </lineage>
</organism>
<dbReference type="GO" id="GO:0045259">
    <property type="term" value="C:proton-transporting ATP synthase complex"/>
    <property type="evidence" value="ECO:0007669"/>
    <property type="project" value="UniProtKB-KW"/>
</dbReference>
<dbReference type="NCBIfam" id="NF009967">
    <property type="entry name" value="PRK13430.1"/>
    <property type="match status" value="1"/>
</dbReference>
<name>A0A1H1R4F8_9CELL</name>
<comment type="function">
    <text evidence="8">F(1)F(0) ATP synthase produces ATP from ADP in the presence of a proton or sodium gradient. F-type ATPases consist of two structural domains, F(1) containing the extramembraneous catalytic core and F(0) containing the membrane proton channel, linked together by a central stalk and a peripheral stalk. During catalysis, ATP synthesis in the catalytic domain of F(1) is coupled via a rotary mechanism of the central stalk subunits to proton translocation.</text>
</comment>
<keyword evidence="10" id="KW-1185">Reference proteome</keyword>
<dbReference type="PANTHER" id="PTHR11910">
    <property type="entry name" value="ATP SYNTHASE DELTA CHAIN"/>
    <property type="match status" value="1"/>
</dbReference>
<evidence type="ECO:0000313" key="9">
    <source>
        <dbReference type="EMBL" id="SDS30608.1"/>
    </source>
</evidence>
<evidence type="ECO:0000256" key="2">
    <source>
        <dbReference type="ARBA" id="ARBA00022448"/>
    </source>
</evidence>
<dbReference type="PROSITE" id="PS00389">
    <property type="entry name" value="ATPASE_DELTA"/>
    <property type="match status" value="1"/>
</dbReference>
<dbReference type="STRING" id="545619.SAMN04489860_1258"/>
<dbReference type="HAMAP" id="MF_01416">
    <property type="entry name" value="ATP_synth_delta_bact"/>
    <property type="match status" value="1"/>
</dbReference>
<dbReference type="GO" id="GO:0046933">
    <property type="term" value="F:proton-transporting ATP synthase activity, rotational mechanism"/>
    <property type="evidence" value="ECO:0007669"/>
    <property type="project" value="UniProtKB-UniRule"/>
</dbReference>
<dbReference type="EMBL" id="LT629776">
    <property type="protein sequence ID" value="SDS30608.1"/>
    <property type="molecule type" value="Genomic_DNA"/>
</dbReference>
<evidence type="ECO:0000256" key="1">
    <source>
        <dbReference type="ARBA" id="ARBA00004370"/>
    </source>
</evidence>
<keyword evidence="5 8" id="KW-0472">Membrane</keyword>
<evidence type="ECO:0000256" key="8">
    <source>
        <dbReference type="HAMAP-Rule" id="MF_01416"/>
    </source>
</evidence>
<dbReference type="InterPro" id="IPR020781">
    <property type="entry name" value="ATPase_OSCP/d_CS"/>
</dbReference>
<comment type="function">
    <text evidence="8">This protein is part of the stalk that links CF(0) to CF(1). It either transmits conformational changes from CF(0) to CF(1) or is implicated in proton conduction.</text>
</comment>
<protein>
    <recommendedName>
        <fullName evidence="8">ATP synthase subunit delta</fullName>
    </recommendedName>
    <alternativeName>
        <fullName evidence="8">ATP synthase F(1) sector subunit delta</fullName>
    </alternativeName>
    <alternativeName>
        <fullName evidence="8">F-type ATPase subunit delta</fullName>
        <shortName evidence="8">F-ATPase subunit delta</shortName>
    </alternativeName>
</protein>
<keyword evidence="7 8" id="KW-0066">ATP synthesis</keyword>
<evidence type="ECO:0000313" key="10">
    <source>
        <dbReference type="Proteomes" id="UP000185663"/>
    </source>
</evidence>
<sequence>MRGTSGASLEQARELFEPILRDAGAEALELGRQLYTVVGALDGSATLRRSLTDPSRSGEDKAALVAGVLGGFDGRVVDLVSGLARSRWSEAVDLANALERLAVDAVLASAESRGALETVEDELFTLGRGLDGSREARQALSDDSVAPDRRVALVAEVLHGTADEATAFLAEQGTRALRGRRYPQVLRWLGEVAAERRGRLVASVTAAVPLTTEQQERISAALESAYGRAVQINVSIDPEVLGGLRVQVGADVIDSTIVARLADARRRLAG</sequence>
<evidence type="ECO:0000256" key="3">
    <source>
        <dbReference type="ARBA" id="ARBA00022781"/>
    </source>
</evidence>
<dbReference type="OrthoDB" id="5242917at2"/>
<keyword evidence="6 8" id="KW-0139">CF(1)</keyword>
<dbReference type="GO" id="GO:0005886">
    <property type="term" value="C:plasma membrane"/>
    <property type="evidence" value="ECO:0007669"/>
    <property type="project" value="UniProtKB-SubCell"/>
</dbReference>